<comment type="caution">
    <text evidence="2">The sequence shown here is derived from an EMBL/GenBank/DDBJ whole genome shotgun (WGS) entry which is preliminary data.</text>
</comment>
<reference evidence="2" key="1">
    <citation type="submission" date="2020-09" db="EMBL/GenBank/DDBJ databases">
        <title>Secondary metabolite and genome analysis of marine Streptomyces chumphonensis KK1-2T.</title>
        <authorList>
            <person name="Phongsopitanun W."/>
            <person name="Kanchanasin P."/>
            <person name="Pittayakhajonwut P."/>
            <person name="Suwanborirux K."/>
            <person name="Tanasupawat S."/>
        </authorList>
    </citation>
    <scope>NUCLEOTIDE SEQUENCE</scope>
    <source>
        <strain evidence="2">KK1-2</strain>
    </source>
</reference>
<evidence type="ECO:0000259" key="1">
    <source>
        <dbReference type="Pfam" id="PF12728"/>
    </source>
</evidence>
<dbReference type="RefSeq" id="WP_191209885.1">
    <property type="nucleotide sequence ID" value="NZ_BAABKL010000026.1"/>
</dbReference>
<dbReference type="Proteomes" id="UP000632289">
    <property type="component" value="Unassembled WGS sequence"/>
</dbReference>
<feature type="domain" description="Helix-turn-helix" evidence="1">
    <location>
        <begin position="23"/>
        <end position="64"/>
    </location>
</feature>
<sequence>MSTSARKRRQPADELLPLTVVLEELGITRASWYRWRNRGQCPRTHRLPNGHLRVRRSDLDAFLADMEVS</sequence>
<accession>A0A927IDQ3</accession>
<dbReference type="EMBL" id="JACXYU010000005">
    <property type="protein sequence ID" value="MBD3932536.1"/>
    <property type="molecule type" value="Genomic_DNA"/>
</dbReference>
<keyword evidence="3" id="KW-1185">Reference proteome</keyword>
<name>A0A927IDQ3_9ACTN</name>
<dbReference type="SUPFAM" id="SSF46955">
    <property type="entry name" value="Putative DNA-binding domain"/>
    <property type="match status" value="1"/>
</dbReference>
<protein>
    <submittedName>
        <fullName evidence="2">Helix-turn-helix domain-containing protein</fullName>
    </submittedName>
</protein>
<dbReference type="InterPro" id="IPR009061">
    <property type="entry name" value="DNA-bd_dom_put_sf"/>
</dbReference>
<gene>
    <name evidence="2" type="ORF">IF129_13355</name>
</gene>
<dbReference type="InterPro" id="IPR041657">
    <property type="entry name" value="HTH_17"/>
</dbReference>
<dbReference type="Pfam" id="PF12728">
    <property type="entry name" value="HTH_17"/>
    <property type="match status" value="1"/>
</dbReference>
<evidence type="ECO:0000313" key="3">
    <source>
        <dbReference type="Proteomes" id="UP000632289"/>
    </source>
</evidence>
<dbReference type="AlphaFoldDB" id="A0A927IDQ3"/>
<organism evidence="2 3">
    <name type="scientific">Streptomyces chumphonensis</name>
    <dbReference type="NCBI Taxonomy" id="1214925"/>
    <lineage>
        <taxon>Bacteria</taxon>
        <taxon>Bacillati</taxon>
        <taxon>Actinomycetota</taxon>
        <taxon>Actinomycetes</taxon>
        <taxon>Kitasatosporales</taxon>
        <taxon>Streptomycetaceae</taxon>
        <taxon>Streptomyces</taxon>
    </lineage>
</organism>
<proteinExistence type="predicted"/>
<evidence type="ECO:0000313" key="2">
    <source>
        <dbReference type="EMBL" id="MBD3932536.1"/>
    </source>
</evidence>